<accession>A0A9W4DBG2</accession>
<protein>
    <submittedName>
        <fullName evidence="1">BgTH12-00858</fullName>
    </submittedName>
</protein>
<sequence>MLIWLFIPLLTSRNPNIHLFHIPPLSIISVFRKIHQQYSKLLFLPSSSLCIFLMLFDPTCITYLDEVSAHTGKPRPRKGGILWKRNNCNG</sequence>
<comment type="caution">
    <text evidence="1">The sequence shown here is derived from an EMBL/GenBank/DDBJ whole genome shotgun (WGS) entry which is preliminary data.</text>
</comment>
<name>A0A9W4DBG2_BLUGR</name>
<proteinExistence type="predicted"/>
<gene>
    <name evidence="1" type="ORF">BGTH12_LOCUS6725</name>
</gene>
<dbReference type="AlphaFoldDB" id="A0A9W4DBG2"/>
<dbReference type="EMBL" id="CAJHIT010000009">
    <property type="protein sequence ID" value="CAD6505367.1"/>
    <property type="molecule type" value="Genomic_DNA"/>
</dbReference>
<evidence type="ECO:0000313" key="2">
    <source>
        <dbReference type="Proteomes" id="UP000683417"/>
    </source>
</evidence>
<reference evidence="1" key="1">
    <citation type="submission" date="2020-10" db="EMBL/GenBank/DDBJ databases">
        <authorList>
            <person name="Muller C M."/>
        </authorList>
    </citation>
    <scope>NUCLEOTIDE SEQUENCE</scope>
    <source>
        <strain evidence="1">THUN-12</strain>
    </source>
</reference>
<evidence type="ECO:0000313" key="1">
    <source>
        <dbReference type="EMBL" id="CAD6505367.1"/>
    </source>
</evidence>
<dbReference type="Proteomes" id="UP000683417">
    <property type="component" value="Unassembled WGS sequence"/>
</dbReference>
<organism evidence="1 2">
    <name type="scientific">Blumeria graminis f. sp. triticale</name>
    <dbReference type="NCBI Taxonomy" id="1689686"/>
    <lineage>
        <taxon>Eukaryota</taxon>
        <taxon>Fungi</taxon>
        <taxon>Dikarya</taxon>
        <taxon>Ascomycota</taxon>
        <taxon>Pezizomycotina</taxon>
        <taxon>Leotiomycetes</taxon>
        <taxon>Erysiphales</taxon>
        <taxon>Erysiphaceae</taxon>
        <taxon>Blumeria</taxon>
    </lineage>
</organism>